<dbReference type="InterPro" id="IPR036322">
    <property type="entry name" value="WD40_repeat_dom_sf"/>
</dbReference>
<evidence type="ECO:0000259" key="6">
    <source>
        <dbReference type="Pfam" id="PF08314"/>
    </source>
</evidence>
<evidence type="ECO:0000256" key="1">
    <source>
        <dbReference type="ARBA" id="ARBA00004240"/>
    </source>
</evidence>
<keyword evidence="8" id="KW-1185">Reference proteome</keyword>
<dbReference type="OrthoDB" id="19988at2759"/>
<dbReference type="GO" id="GO:0070939">
    <property type="term" value="C:Dsl1/NZR complex"/>
    <property type="evidence" value="ECO:0007669"/>
    <property type="project" value="TreeGrafter"/>
</dbReference>
<evidence type="ECO:0000313" key="7">
    <source>
        <dbReference type="EMBL" id="RLM64498.1"/>
    </source>
</evidence>
<feature type="domain" description="Sec39" evidence="6">
    <location>
        <begin position="610"/>
        <end position="1229"/>
    </location>
</feature>
<evidence type="ECO:0000256" key="2">
    <source>
        <dbReference type="ARBA" id="ARBA00022448"/>
    </source>
</evidence>
<dbReference type="GO" id="GO:0015031">
    <property type="term" value="P:protein transport"/>
    <property type="evidence" value="ECO:0007669"/>
    <property type="project" value="UniProtKB-KW"/>
</dbReference>
<comment type="subcellular location">
    <subcellularLocation>
        <location evidence="1">Endoplasmic reticulum</location>
    </subcellularLocation>
</comment>
<feature type="region of interest" description="Disordered" evidence="5">
    <location>
        <begin position="426"/>
        <end position="447"/>
    </location>
</feature>
<evidence type="ECO:0000256" key="5">
    <source>
        <dbReference type="SAM" id="MobiDB-lite"/>
    </source>
</evidence>
<dbReference type="EMBL" id="PQIB02000015">
    <property type="protein sequence ID" value="RLM64498.1"/>
    <property type="molecule type" value="Genomic_DNA"/>
</dbReference>
<dbReference type="STRING" id="4540.A0A3L6PRY4"/>
<dbReference type="GO" id="GO:0006890">
    <property type="term" value="P:retrograde vesicle-mediated transport, Golgi to endoplasmic reticulum"/>
    <property type="evidence" value="ECO:0007669"/>
    <property type="project" value="InterPro"/>
</dbReference>
<evidence type="ECO:0000256" key="3">
    <source>
        <dbReference type="ARBA" id="ARBA00022824"/>
    </source>
</evidence>
<reference evidence="8" key="1">
    <citation type="journal article" date="2019" name="Nat. Commun.">
        <title>The genome of broomcorn millet.</title>
        <authorList>
            <person name="Zou C."/>
            <person name="Miki D."/>
            <person name="Li D."/>
            <person name="Tang Q."/>
            <person name="Xiao L."/>
            <person name="Rajput S."/>
            <person name="Deng P."/>
            <person name="Jia W."/>
            <person name="Huang R."/>
            <person name="Zhang M."/>
            <person name="Sun Y."/>
            <person name="Hu J."/>
            <person name="Fu X."/>
            <person name="Schnable P.S."/>
            <person name="Li F."/>
            <person name="Zhang H."/>
            <person name="Feng B."/>
            <person name="Zhu X."/>
            <person name="Liu R."/>
            <person name="Schnable J.C."/>
            <person name="Zhu J.-K."/>
            <person name="Zhang H."/>
        </authorList>
    </citation>
    <scope>NUCLEOTIDE SEQUENCE [LARGE SCALE GENOMIC DNA]</scope>
</reference>
<keyword evidence="3" id="KW-0256">Endoplasmic reticulum</keyword>
<name>A0A3L6PRY4_PANMI</name>
<dbReference type="PANTHER" id="PTHR15922">
    <property type="entry name" value="NEUROBLASTOMA-AMPLIFIED SEQUENCE"/>
    <property type="match status" value="1"/>
</dbReference>
<dbReference type="InterPro" id="IPR013244">
    <property type="entry name" value="Sec39_domain"/>
</dbReference>
<dbReference type="GO" id="GO:0000149">
    <property type="term" value="F:SNARE binding"/>
    <property type="evidence" value="ECO:0007669"/>
    <property type="project" value="TreeGrafter"/>
</dbReference>
<organism evidence="7 8">
    <name type="scientific">Panicum miliaceum</name>
    <name type="common">Proso millet</name>
    <name type="synonym">Broomcorn millet</name>
    <dbReference type="NCBI Taxonomy" id="4540"/>
    <lineage>
        <taxon>Eukaryota</taxon>
        <taxon>Viridiplantae</taxon>
        <taxon>Streptophyta</taxon>
        <taxon>Embryophyta</taxon>
        <taxon>Tracheophyta</taxon>
        <taxon>Spermatophyta</taxon>
        <taxon>Magnoliopsida</taxon>
        <taxon>Liliopsida</taxon>
        <taxon>Poales</taxon>
        <taxon>Poaceae</taxon>
        <taxon>PACMAD clade</taxon>
        <taxon>Panicoideae</taxon>
        <taxon>Panicodae</taxon>
        <taxon>Paniceae</taxon>
        <taxon>Panicinae</taxon>
        <taxon>Panicum</taxon>
        <taxon>Panicum sect. Panicum</taxon>
    </lineage>
</organism>
<comment type="caution">
    <text evidence="7">The sequence shown here is derived from an EMBL/GenBank/DDBJ whole genome shotgun (WGS) entry which is preliminary data.</text>
</comment>
<dbReference type="Proteomes" id="UP000275267">
    <property type="component" value="Unassembled WGS sequence"/>
</dbReference>
<protein>
    <submittedName>
        <fullName evidence="7">MAG2-interacting protein 2 isoform X1</fullName>
    </submittedName>
</protein>
<dbReference type="Pfam" id="PF08314">
    <property type="entry name" value="Sec39"/>
    <property type="match status" value="1"/>
</dbReference>
<keyword evidence="4" id="KW-0653">Protein transport</keyword>
<dbReference type="PANTHER" id="PTHR15922:SF2">
    <property type="entry name" value="NBAS SUBUNIT OF NRZ TETHERING COMPLEX"/>
    <property type="match status" value="1"/>
</dbReference>
<proteinExistence type="predicted"/>
<dbReference type="SUPFAM" id="SSF50978">
    <property type="entry name" value="WD40 repeat-like"/>
    <property type="match status" value="1"/>
</dbReference>
<feature type="compositionally biased region" description="Polar residues" evidence="5">
    <location>
        <begin position="426"/>
        <end position="446"/>
    </location>
</feature>
<feature type="region of interest" description="Disordered" evidence="5">
    <location>
        <begin position="2171"/>
        <end position="2191"/>
    </location>
</feature>
<gene>
    <name evidence="7" type="ORF">C2845_PM16G09480</name>
</gene>
<evidence type="ECO:0000313" key="8">
    <source>
        <dbReference type="Proteomes" id="UP000275267"/>
    </source>
</evidence>
<keyword evidence="2" id="KW-0813">Transport</keyword>
<sequence length="2474" mass="278673">MAAGAEDALYEIRRHASGSHVIPHVISSRPPPPFFLPCLQTQQEGCQGAATSSGGSDAGGGVLSYLSLQGVSKLRERWTRYSALGRSRQRKRADGVALFVSPNAEYVSVTVGNRIIILRKRDGYASPCGVYTNNDRITFFTNGAWLEAQGIFGVVDDLSTLYLIKENGDLLARRTCDQLKLSSSIIDLVVQDGSSLLRPGFYIFTSDCMVHRFDYTQGPEASLCEVPISTKDVISARTMQLPRSLSCIDYDQHHSLFVLAADSNVSFSSNSYSGTYFLYLLHIDGNLELSLSFKSLQLEGVFSPLKDKKTFVSSPKIRISPQGKHIATLDLTGSVNLFALDGDKHTFSLHTLGNCRHLIDVKDISWWTDNVLMLVRADGSISMYSITENDVVSKDAVLSTPLLEKAKATEGHAFILQSSRYERNTPANKQMDSDLEPNQPSGSGEHQQTEMDRMFWSLISFSKVTVTEMYSVMIRESRFKEALDFASRYNLDKDEVLKARWLQSDGDTHEIDSYLAKIKDQAFVLSECVNKVGPTEAALRALLSFGLRITDHYKFSGLDNSSEGSTWDSRIIRLRLLRHRDMLETFLGINMGRYSAEGYSKFRSMPLVETAIALAESGKIGALNLIFKRHPYTISSNILRVLSAIPETVAVQTYSQLLPGKSPPSVVILRDGDWVECEQMVSYISNCPTQLDKIGEIKTEILVKLSTGFSWPSIAELCDWYKNRARDIDCLSGQLENCLATIELACQKGIVELQPFFDDIKCLYQVVYSNELNEFIMNLVTWEDLPGYEKFKIILKGVKEDTVVQRLEENAIPFMKKRFHLISSSHEHKQEESYLVRWLKEVAAEHDLSICLVVVENGCGESPIYGLFKDLAEMIETAVHCIYMCSATNQWNTMSSILSKLLHKTKREKSLLASEEECNLKDAKQALGSSVVSYDEMQHVCADILSALGNGPDDFHHYDSVPYELNNVKYLDMLEKRLKVAEGHVEVGRLFAYYQVPKPTHFFLSAHLDEKNVKQLIRLLLSKFGRRQPVRSDNEWANMWRDLKLFQEKAFPFLDSEYMLAEFIRGLLKAGKFSLARNYLGGTSAVSLSTEKAENLVIQAAREYFFSASTLSGNEIWKARECLNLLPNSKNVQAETDIIDALTVRLPYLGVTILPVQFRQVKDPMEIIRMVITSQTGAYLHFEEIIDVAKLLGLRSEEEVAAVEEAIAREAVVNGDLQLAFDICLNLTKKSHGAVWDLCAAIARGPPLDNLDSATREKLLGFSLSHCDEESVGELLNAWKELDVHGKFEKLMITTGTNPPNVLIDGCSITPLPVQSVQDILDLRDDSGHDRHKDHVEIVKEMLSKVCLNLSNGDAHTWESILVDNWKFLSFAVLELPWLLKLSNNELQDGENQTSRTDHTSRRYRFSTKVEAAISIIYWLAVNGLAPNDNLIMILAKSIMEPPVDEEFDVLGCSVLLNLMDPFNGVKIIEEELKRRECYQEISSIMSIGMLYSSLNNSKKECSTPEQRRNLLLHKFHEKFTSDNTDDLDQIDIANTTFWREWKSKLEEEKQLADQARMLKQILPDIDTSLFLSGDADYIKRVVFSFVDSVKLEKKHILKEAVKIAETYGLQRTEVLLRFLACSLVSEYWDNNDILNEISEFREDIVRSAKGVIDMIYSDVYPEIDGYNKQRLSYIYGILSACHSYLKRTGEIELRYPEHVHTHKLEPFQYYKVLEEECKKVSFIDGLNYKNIAGLDNLNFEHFNEEVCKNIRASTITALADMVQALVSMYADVLAKGLISRQGVYKHYVLGLLASLEGRSEARSNCTDSEKLQAVLCEIELNYDSCREYIQALPATDISYIVGRYCTLCFPSNLARSHPQEPSWKKTLATLLTFWSKLVDDIPGESIDASSYEMTDYLNSNRLSLCMGAFRQLLINDEITVHQGWDAISMYVKDCLKSGMMMETSCFCRAMILSGCNFEAVVEVYYGGQGQLESESADQISSLDFLELYNTAIEECLSDMIEGSCEYRILFHQLLSSLSQSTGKHTGIQEMVRSGVWGKLIRFSEDMQQESQLRVYALQLMQCITGRNLKTLPNEIVSQVEPWESWYEHGTGAAIADESINSSGSITGTLVALRSTQMVAVFLADANITPENLATLDSAVSCFLHLSEHASAANVAVLEAVLEEWEQLFSPKEEHVPPHESPKETSDWSDGWDDGWEALPEELESPKNKQESAPLSIHPLHSCWMEIIRKRVELGELHKVIELLDRASSKHSVFLEEEEAHSLVELVSALDCFMALKVVLLLPYEALRLQCLQMVEVKMREGTVSTSSNADDRELLALVLSSGTIQKITTEEAYSKLFSYLCHLVGNLARSFQTDLLMQWNDQATSKSDGSLLFGRVLFPCFISELVLRGQYLLAGFVISRWMHTHPSLGLMDIAETSVRRFLQGQVTQAEQPEGGDASFTDDEVSVKHTISTLRLKLVSLPQAALLALPNQEV</sequence>
<evidence type="ECO:0000256" key="4">
    <source>
        <dbReference type="ARBA" id="ARBA00022927"/>
    </source>
</evidence>
<accession>A0A3L6PRY4</accession>
<feature type="compositionally biased region" description="Basic and acidic residues" evidence="5">
    <location>
        <begin position="2171"/>
        <end position="2186"/>
    </location>
</feature>